<keyword evidence="1" id="KW-0472">Membrane</keyword>
<sequence>MILLFIRRRGEELMRQLVFKDLYFLRAMWIFYLGFSTFLFISNLSDSSVFAASCLVSTLASLILTMAQDEKNDSEKLLNSLPLERREIVIAKYIVISMVAIIAILVTLAVVWMIRGLTTIEDIALYHPYLYIELPWYTVLKGIAAPFLYAAFFLPVYYSTDSKILRGVLAILIVLPLIIISLFIDGSQYGVEASFGDWISNMSNVGICIVGAIGLMALYIISMFTAIRLYEKRDV</sequence>
<feature type="transmembrane region" description="Helical" evidence="1">
    <location>
        <begin position="204"/>
        <end position="230"/>
    </location>
</feature>
<feature type="transmembrane region" description="Helical" evidence="1">
    <location>
        <begin position="134"/>
        <end position="157"/>
    </location>
</feature>
<organism evidence="2 3">
    <name type="scientific">Bacillus pseudomycoides</name>
    <dbReference type="NCBI Taxonomy" id="64104"/>
    <lineage>
        <taxon>Bacteria</taxon>
        <taxon>Bacillati</taxon>
        <taxon>Bacillota</taxon>
        <taxon>Bacilli</taxon>
        <taxon>Bacillales</taxon>
        <taxon>Bacillaceae</taxon>
        <taxon>Bacillus</taxon>
        <taxon>Bacillus cereus group</taxon>
    </lineage>
</organism>
<comment type="caution">
    <text evidence="2">The sequence shown here is derived from an EMBL/GenBank/DDBJ whole genome shotgun (WGS) entry which is preliminary data.</text>
</comment>
<feature type="transmembrane region" description="Helical" evidence="1">
    <location>
        <begin position="88"/>
        <end position="114"/>
    </location>
</feature>
<dbReference type="EMBL" id="NVOR01000012">
    <property type="protein sequence ID" value="PED83819.1"/>
    <property type="molecule type" value="Genomic_DNA"/>
</dbReference>
<keyword evidence="1" id="KW-1133">Transmembrane helix</keyword>
<feature type="transmembrane region" description="Helical" evidence="1">
    <location>
        <begin position="164"/>
        <end position="184"/>
    </location>
</feature>
<dbReference type="AlphaFoldDB" id="A0AA91VF15"/>
<accession>A0AA91VF15</accession>
<proteinExistence type="predicted"/>
<dbReference type="Proteomes" id="UP000221020">
    <property type="component" value="Unassembled WGS sequence"/>
</dbReference>
<gene>
    <name evidence="2" type="ORF">CON65_04440</name>
</gene>
<feature type="transmembrane region" description="Helical" evidence="1">
    <location>
        <begin position="47"/>
        <end position="67"/>
    </location>
</feature>
<protein>
    <submittedName>
        <fullName evidence="2">ABC transporter permease</fullName>
    </submittedName>
</protein>
<dbReference type="InterPro" id="IPR025699">
    <property type="entry name" value="ABC2_memb-like"/>
</dbReference>
<feature type="transmembrane region" description="Helical" evidence="1">
    <location>
        <begin position="21"/>
        <end position="41"/>
    </location>
</feature>
<reference evidence="2 3" key="1">
    <citation type="submission" date="2017-09" db="EMBL/GenBank/DDBJ databases">
        <title>Large-scale bioinformatics analysis of Bacillus genomes uncovers conserved roles of natural products in bacterial physiology.</title>
        <authorList>
            <consortium name="Agbiome Team Llc"/>
            <person name="Bleich R.M."/>
            <person name="Grubbs K.J."/>
            <person name="Santa Maria K.C."/>
            <person name="Allen S.E."/>
            <person name="Farag S."/>
            <person name="Shank E.A."/>
            <person name="Bowers A."/>
        </authorList>
    </citation>
    <scope>NUCLEOTIDE SEQUENCE [LARGE SCALE GENOMIC DNA]</scope>
    <source>
        <strain evidence="2 3">AFS092012</strain>
    </source>
</reference>
<keyword evidence="1" id="KW-0812">Transmembrane</keyword>
<name>A0AA91VF15_9BACI</name>
<dbReference type="Pfam" id="PF13346">
    <property type="entry name" value="ABC2_membrane_5"/>
    <property type="match status" value="1"/>
</dbReference>
<dbReference type="PANTHER" id="PTHR41309:SF2">
    <property type="entry name" value="MEMBRANE PROTEIN"/>
    <property type="match status" value="1"/>
</dbReference>
<evidence type="ECO:0000313" key="3">
    <source>
        <dbReference type="Proteomes" id="UP000221020"/>
    </source>
</evidence>
<evidence type="ECO:0000313" key="2">
    <source>
        <dbReference type="EMBL" id="PED83819.1"/>
    </source>
</evidence>
<dbReference type="PANTHER" id="PTHR41309">
    <property type="entry name" value="MEMBRANE PROTEIN-RELATED"/>
    <property type="match status" value="1"/>
</dbReference>
<evidence type="ECO:0000256" key="1">
    <source>
        <dbReference type="SAM" id="Phobius"/>
    </source>
</evidence>